<feature type="domain" description="MYND-type" evidence="5">
    <location>
        <begin position="13"/>
        <end position="49"/>
    </location>
</feature>
<dbReference type="PROSITE" id="PS50865">
    <property type="entry name" value="ZF_MYND_2"/>
    <property type="match status" value="1"/>
</dbReference>
<dbReference type="InterPro" id="IPR002893">
    <property type="entry name" value="Znf_MYND"/>
</dbReference>
<organism evidence="6 7">
    <name type="scientific">Paraglomus brasilianum</name>
    <dbReference type="NCBI Taxonomy" id="144538"/>
    <lineage>
        <taxon>Eukaryota</taxon>
        <taxon>Fungi</taxon>
        <taxon>Fungi incertae sedis</taxon>
        <taxon>Mucoromycota</taxon>
        <taxon>Glomeromycotina</taxon>
        <taxon>Glomeromycetes</taxon>
        <taxon>Paraglomerales</taxon>
        <taxon>Paraglomeraceae</taxon>
        <taxon>Paraglomus</taxon>
    </lineage>
</organism>
<dbReference type="OrthoDB" id="437457at2759"/>
<keyword evidence="1" id="KW-0479">Metal-binding</keyword>
<evidence type="ECO:0000256" key="1">
    <source>
        <dbReference type="ARBA" id="ARBA00022723"/>
    </source>
</evidence>
<dbReference type="Proteomes" id="UP000789739">
    <property type="component" value="Unassembled WGS sequence"/>
</dbReference>
<dbReference type="AlphaFoldDB" id="A0A9N9C494"/>
<dbReference type="Gene3D" id="6.10.140.2220">
    <property type="match status" value="1"/>
</dbReference>
<evidence type="ECO:0000256" key="2">
    <source>
        <dbReference type="ARBA" id="ARBA00022771"/>
    </source>
</evidence>
<reference evidence="6" key="1">
    <citation type="submission" date="2021-06" db="EMBL/GenBank/DDBJ databases">
        <authorList>
            <person name="Kallberg Y."/>
            <person name="Tangrot J."/>
            <person name="Rosling A."/>
        </authorList>
    </citation>
    <scope>NUCLEOTIDE SEQUENCE</scope>
    <source>
        <strain evidence="6">BR232B</strain>
    </source>
</reference>
<name>A0A9N9C494_9GLOM</name>
<dbReference type="Pfam" id="PF01753">
    <property type="entry name" value="zf-MYND"/>
    <property type="match status" value="1"/>
</dbReference>
<keyword evidence="2 4" id="KW-0863">Zinc-finger</keyword>
<dbReference type="SUPFAM" id="SSF144232">
    <property type="entry name" value="HIT/MYND zinc finger-like"/>
    <property type="match status" value="1"/>
</dbReference>
<dbReference type="GO" id="GO:0008270">
    <property type="term" value="F:zinc ion binding"/>
    <property type="evidence" value="ECO:0007669"/>
    <property type="project" value="UniProtKB-KW"/>
</dbReference>
<gene>
    <name evidence="6" type="ORF">PBRASI_LOCUS7119</name>
</gene>
<keyword evidence="3" id="KW-0862">Zinc</keyword>
<accession>A0A9N9C494</accession>
<evidence type="ECO:0000256" key="4">
    <source>
        <dbReference type="PROSITE-ProRule" id="PRU00134"/>
    </source>
</evidence>
<proteinExistence type="predicted"/>
<comment type="caution">
    <text evidence="6">The sequence shown here is derived from an EMBL/GenBank/DDBJ whole genome shotgun (WGS) entry which is preliminary data.</text>
</comment>
<dbReference type="PROSITE" id="PS01360">
    <property type="entry name" value="ZF_MYND_1"/>
    <property type="match status" value="1"/>
</dbReference>
<dbReference type="EMBL" id="CAJVPI010001041">
    <property type="protein sequence ID" value="CAG8590916.1"/>
    <property type="molecule type" value="Genomic_DNA"/>
</dbReference>
<evidence type="ECO:0000313" key="7">
    <source>
        <dbReference type="Proteomes" id="UP000789739"/>
    </source>
</evidence>
<sequence>MSTSPAKNITTSCIVCNASTTKRCARCNKVYYCNAEHQKLDWKSHKMVCTPKKTSEKDNNAMIIHGQRQTEEESFADLDILANLMKLVDPEGPFSNASSTTSYATEYKNYYPTDSSGYNTLSISQKLGVRLAVHEKFLDKGDGSISMSDPVNIQKRWGLASFELTRFLSSHNLRKGSVYRDRVKKKCKGIDRVVQNFANEAKLNIIYAQGRNNFAIGFVDLSILLGATITSISVGSNKHKPQPKTNVRENNVEEGQITRLIGFDASEYAVAKTKVVVAMIANNAPTLSIVQVWYSTVWTKTTYDHFLQAVDAVMQLREANRRTDPAEKIPNPEPQDRVFKIVRYWSSVRKRDSRLRVTTAHENWMKHCPPTSSPYMAVENLSEERDRVELARHIMTGEFPLLSGFDNNAAKKGLSKTADNKKKKMTDHMKRFAFNDNELLGSVTMFACLDGYEPHKDTEMALRGIPMVHVLAKYDCNTTSLLDAVYSYLEGQINRVKQWLGCESDVNGNNDGGDNSTSAVKTPKIILKIFLYKADLIEADCDWLSSYVKKELKPCTVLWSNHVCDYRSKDDFHRIARSLSGPQTRHFMYTMNWMRDIMGAMILDVKDGNERVKILENAKELIKSIGPIIDKSGYFIYQNRMDHPYNVGGYLLAHETKDYWVTYFFENEKTNNVLDFISPFICTAQSSLTLHLIWSYNKNFQPTTTGLYLPNFYKKSDL</sequence>
<evidence type="ECO:0000259" key="5">
    <source>
        <dbReference type="PROSITE" id="PS50865"/>
    </source>
</evidence>
<protein>
    <submittedName>
        <fullName evidence="6">5555_t:CDS:1</fullName>
    </submittedName>
</protein>
<evidence type="ECO:0000256" key="3">
    <source>
        <dbReference type="ARBA" id="ARBA00022833"/>
    </source>
</evidence>
<keyword evidence="7" id="KW-1185">Reference proteome</keyword>
<evidence type="ECO:0000313" key="6">
    <source>
        <dbReference type="EMBL" id="CAG8590916.1"/>
    </source>
</evidence>